<name>A0AAV4M9Z2_CAEEX</name>
<organism evidence="1 2">
    <name type="scientific">Caerostris extrusa</name>
    <name type="common">Bark spider</name>
    <name type="synonym">Caerostris bankana</name>
    <dbReference type="NCBI Taxonomy" id="172846"/>
    <lineage>
        <taxon>Eukaryota</taxon>
        <taxon>Metazoa</taxon>
        <taxon>Ecdysozoa</taxon>
        <taxon>Arthropoda</taxon>
        <taxon>Chelicerata</taxon>
        <taxon>Arachnida</taxon>
        <taxon>Araneae</taxon>
        <taxon>Araneomorphae</taxon>
        <taxon>Entelegynae</taxon>
        <taxon>Araneoidea</taxon>
        <taxon>Araneidae</taxon>
        <taxon>Caerostris</taxon>
    </lineage>
</organism>
<dbReference type="AlphaFoldDB" id="A0AAV4M9Z2"/>
<proteinExistence type="predicted"/>
<dbReference type="EMBL" id="BPLR01001993">
    <property type="protein sequence ID" value="GIX68718.1"/>
    <property type="molecule type" value="Genomic_DNA"/>
</dbReference>
<evidence type="ECO:0000313" key="1">
    <source>
        <dbReference type="EMBL" id="GIX68718.1"/>
    </source>
</evidence>
<comment type="caution">
    <text evidence="1">The sequence shown here is derived from an EMBL/GenBank/DDBJ whole genome shotgun (WGS) entry which is preliminary data.</text>
</comment>
<dbReference type="Proteomes" id="UP001054945">
    <property type="component" value="Unassembled WGS sequence"/>
</dbReference>
<accession>A0AAV4M9Z2</accession>
<keyword evidence="2" id="KW-1185">Reference proteome</keyword>
<protein>
    <submittedName>
        <fullName evidence="1">Uncharacterized protein</fullName>
    </submittedName>
</protein>
<gene>
    <name evidence="1" type="ORF">CEXT_352791</name>
</gene>
<sequence>MSKLVEMFSNYDPISLRSALLCYWWANAGCFQKHRQCGCAHRQPSPRRIHAGDGVESLNRCVPTSHKLQAKHIEFEGPPDVSKKTLMQLENSSFEGFKLTNASQFLCAGGDHWWPLLLAPGQLGGGVQPGTDCPAQEAMKPDQTCAGCLPAMGHYPAKQSSYGCTRCCI</sequence>
<evidence type="ECO:0000313" key="2">
    <source>
        <dbReference type="Proteomes" id="UP001054945"/>
    </source>
</evidence>
<reference evidence="1 2" key="1">
    <citation type="submission" date="2021-06" db="EMBL/GenBank/DDBJ databases">
        <title>Caerostris extrusa draft genome.</title>
        <authorList>
            <person name="Kono N."/>
            <person name="Arakawa K."/>
        </authorList>
    </citation>
    <scope>NUCLEOTIDE SEQUENCE [LARGE SCALE GENOMIC DNA]</scope>
</reference>